<keyword evidence="2" id="KW-1185">Reference proteome</keyword>
<organism evidence="1 2">
    <name type="scientific">Litchfieldia salsa</name>
    <dbReference type="NCBI Taxonomy" id="930152"/>
    <lineage>
        <taxon>Bacteria</taxon>
        <taxon>Bacillati</taxon>
        <taxon>Bacillota</taxon>
        <taxon>Bacilli</taxon>
        <taxon>Bacillales</taxon>
        <taxon>Bacillaceae</taxon>
        <taxon>Litchfieldia</taxon>
    </lineage>
</organism>
<protein>
    <recommendedName>
        <fullName evidence="3">ABC transporter</fullName>
    </recommendedName>
</protein>
<proteinExistence type="predicted"/>
<dbReference type="STRING" id="930152.SAMN05216565_10414"/>
<dbReference type="Proteomes" id="UP000199159">
    <property type="component" value="Unassembled WGS sequence"/>
</dbReference>
<dbReference type="EMBL" id="FNJU01000004">
    <property type="protein sequence ID" value="SDP58765.1"/>
    <property type="molecule type" value="Genomic_DNA"/>
</dbReference>
<name>A0A1H0TYD5_9BACI</name>
<accession>A0A1H0TYD5</accession>
<reference evidence="2" key="1">
    <citation type="submission" date="2016-10" db="EMBL/GenBank/DDBJ databases">
        <authorList>
            <person name="Varghese N."/>
            <person name="Submissions S."/>
        </authorList>
    </citation>
    <scope>NUCLEOTIDE SEQUENCE [LARGE SCALE GENOMIC DNA]</scope>
    <source>
        <strain evidence="2">IBRC-M10078</strain>
    </source>
</reference>
<evidence type="ECO:0000313" key="1">
    <source>
        <dbReference type="EMBL" id="SDP58765.1"/>
    </source>
</evidence>
<gene>
    <name evidence="1" type="ORF">SAMN05216565_10414</name>
</gene>
<evidence type="ECO:0008006" key="3">
    <source>
        <dbReference type="Google" id="ProtNLM"/>
    </source>
</evidence>
<dbReference type="OrthoDB" id="2454513at2"/>
<dbReference type="AlphaFoldDB" id="A0A1H0TYD5"/>
<sequence>MIITDKKLIEIYDNWQEKLDADEWYFSNAFESISKDMSSESAFNYIPEVIYILLNLYEDYLIWETLYFLIDLYRIAETTEIHPTLDKNWSALREHIQKYEDSYSTPYQELKRFLRIKK</sequence>
<evidence type="ECO:0000313" key="2">
    <source>
        <dbReference type="Proteomes" id="UP000199159"/>
    </source>
</evidence>
<dbReference type="RefSeq" id="WP_090853035.1">
    <property type="nucleotide sequence ID" value="NZ_FNJU01000004.1"/>
</dbReference>